<accession>A0ABT5GJD5</accession>
<gene>
    <name evidence="4" type="ORF">OO014_13745</name>
</gene>
<evidence type="ECO:0000313" key="4">
    <source>
        <dbReference type="EMBL" id="MDC5698317.1"/>
    </source>
</evidence>
<evidence type="ECO:0000313" key="5">
    <source>
        <dbReference type="Proteomes" id="UP001150259"/>
    </source>
</evidence>
<keyword evidence="4" id="KW-0436">Ligase</keyword>
<reference evidence="4 5" key="1">
    <citation type="submission" date="2022-11" db="EMBL/GenBank/DDBJ databases">
        <title>Anaerobic phenanthrene biodegradation by a DNRA strain PheN6.</title>
        <authorList>
            <person name="Zhang Z."/>
        </authorList>
    </citation>
    <scope>NUCLEOTIDE SEQUENCE [LARGE SCALE GENOMIC DNA]</scope>
    <source>
        <strain evidence="4 5">PheN6</strain>
    </source>
</reference>
<keyword evidence="2" id="KW-0067">ATP-binding</keyword>
<dbReference type="EMBL" id="JAPFQL010000061">
    <property type="protein sequence ID" value="MDC5698317.1"/>
    <property type="molecule type" value="Genomic_DNA"/>
</dbReference>
<feature type="domain" description="AMP-dependent synthetase/ligase" evidence="3">
    <location>
        <begin position="27"/>
        <end position="444"/>
    </location>
</feature>
<dbReference type="Gene3D" id="3.40.50.12780">
    <property type="entry name" value="N-terminal domain of ligase-like"/>
    <property type="match status" value="2"/>
</dbReference>
<dbReference type="GO" id="GO:0016874">
    <property type="term" value="F:ligase activity"/>
    <property type="evidence" value="ECO:0007669"/>
    <property type="project" value="UniProtKB-KW"/>
</dbReference>
<dbReference type="Pfam" id="PF23562">
    <property type="entry name" value="AMP-binding_C_3"/>
    <property type="match status" value="1"/>
</dbReference>
<dbReference type="CDD" id="cd05907">
    <property type="entry name" value="VL_LC_FACS_like"/>
    <property type="match status" value="1"/>
</dbReference>
<sequence>MPLQSVADRAVDQAVLDNRAPSVGALFRDRVQATPDKPAYLYFKDGGTELTTLTWRQTHDIVREWAAGLISLGVELGDRVAIASNTSLPWVLADLAIVCAGGATTTVYPTTIADDVAYILSDSGSAVVFAEDDTQIAKLQDRRNDIPHVKQVVTMSGRATEDGWVITTEDLAAKGRELLATSPGVVDERIDQLGPESLAVVIYTSGTTGRPKGVRLVQDSVVYEGALIEATGTVKEDDLQFLWLPLSHVFGKMLLALGLQIGFPTAVDGRIDKIVDNMAIIKPTFMAGPPRIYEKARGRVELMLGQETGVKKKLIDWALKVGAEMRDVLERGETPSAGLARKHKLATKLVLHKVQERFGGRVRFMISGSAPLNAEVAKWFGAVGLLLVEGYGLTETSSGTTVNLPEPGCYRYGSVGWPMPGTEVKIAEDGEILVKGPGVMRGYHNSPEATADVLQEDGWFHTGDIGRIDERGFVYVTDRKKDFFKTSGGKYIAPAEIEAKFKGMCLYVSQFLVYGAGHNYATALVTLDPDAITTWAAGNGLAGKSYGEIVQSDDARALVQGYVDRLNDGLNRWETIKDFTILDHDLSVEMGDLTPSMKLKRRAVTEKYKDHLERMYDES</sequence>
<organism evidence="4 5">
    <name type="scientific">Intrasporangium calvum</name>
    <dbReference type="NCBI Taxonomy" id="53358"/>
    <lineage>
        <taxon>Bacteria</taxon>
        <taxon>Bacillati</taxon>
        <taxon>Actinomycetota</taxon>
        <taxon>Actinomycetes</taxon>
        <taxon>Micrococcales</taxon>
        <taxon>Intrasporangiaceae</taxon>
        <taxon>Intrasporangium</taxon>
    </lineage>
</organism>
<dbReference type="Proteomes" id="UP001150259">
    <property type="component" value="Unassembled WGS sequence"/>
</dbReference>
<name>A0ABT5GJD5_9MICO</name>
<dbReference type="InterPro" id="IPR000873">
    <property type="entry name" value="AMP-dep_synth/lig_dom"/>
</dbReference>
<dbReference type="Pfam" id="PF00501">
    <property type="entry name" value="AMP-binding"/>
    <property type="match status" value="1"/>
</dbReference>
<keyword evidence="1" id="KW-0547">Nucleotide-binding</keyword>
<evidence type="ECO:0000256" key="1">
    <source>
        <dbReference type="ARBA" id="ARBA00022741"/>
    </source>
</evidence>
<evidence type="ECO:0000259" key="3">
    <source>
        <dbReference type="Pfam" id="PF00501"/>
    </source>
</evidence>
<comment type="caution">
    <text evidence="4">The sequence shown here is derived from an EMBL/GenBank/DDBJ whole genome shotgun (WGS) entry which is preliminary data.</text>
</comment>
<dbReference type="PANTHER" id="PTHR43272">
    <property type="entry name" value="LONG-CHAIN-FATTY-ACID--COA LIGASE"/>
    <property type="match status" value="1"/>
</dbReference>
<dbReference type="PANTHER" id="PTHR43272:SF33">
    <property type="entry name" value="AMP-BINDING DOMAIN-CONTAINING PROTEIN-RELATED"/>
    <property type="match status" value="1"/>
</dbReference>
<keyword evidence="5" id="KW-1185">Reference proteome</keyword>
<evidence type="ECO:0000256" key="2">
    <source>
        <dbReference type="ARBA" id="ARBA00022840"/>
    </source>
</evidence>
<dbReference type="RefSeq" id="WP_272462890.1">
    <property type="nucleotide sequence ID" value="NZ_JAPFQL010000061.1"/>
</dbReference>
<dbReference type="SUPFAM" id="SSF56801">
    <property type="entry name" value="Acetyl-CoA synthetase-like"/>
    <property type="match status" value="1"/>
</dbReference>
<proteinExistence type="predicted"/>
<dbReference type="PROSITE" id="PS00455">
    <property type="entry name" value="AMP_BINDING"/>
    <property type="match status" value="1"/>
</dbReference>
<protein>
    <submittedName>
        <fullName evidence="4">Long-chain fatty acid--CoA ligase</fullName>
    </submittedName>
</protein>
<dbReference type="InterPro" id="IPR020845">
    <property type="entry name" value="AMP-binding_CS"/>
</dbReference>
<dbReference type="InterPro" id="IPR042099">
    <property type="entry name" value="ANL_N_sf"/>
</dbReference>